<dbReference type="Pfam" id="PF13673">
    <property type="entry name" value="Acetyltransf_10"/>
    <property type="match status" value="1"/>
</dbReference>
<protein>
    <submittedName>
        <fullName evidence="2">GNAT family acetyltransferase YjcF</fullName>
    </submittedName>
</protein>
<evidence type="ECO:0000313" key="3">
    <source>
        <dbReference type="Proteomes" id="UP000034076"/>
    </source>
</evidence>
<dbReference type="AlphaFoldDB" id="A0A0M2NM39"/>
<accession>A0A0M2NM39</accession>
<sequence length="164" mass="18634">MITNQWFCGIKDAPDAKMIRHAVFVEEQGFPEEEELDVFDDQAMHVVIYDGQRPVGTGRVYHDGKTFRIGRICVLKEDRGQGIGDLMMRVLLVKAFEFKPSKVCLTAQKRVKGFYENFGFEVCGDEIDDTGVPHVPMCVTKETLVFKSGCGKEMRYADLFPGRE</sequence>
<dbReference type="SUPFAM" id="SSF55729">
    <property type="entry name" value="Acyl-CoA N-acyltransferases (Nat)"/>
    <property type="match status" value="1"/>
</dbReference>
<feature type="domain" description="N-acetyltransferase" evidence="1">
    <location>
        <begin position="1"/>
        <end position="142"/>
    </location>
</feature>
<dbReference type="InterPro" id="IPR016181">
    <property type="entry name" value="Acyl_CoA_acyltransferase"/>
</dbReference>
<dbReference type="PROSITE" id="PS51186">
    <property type="entry name" value="GNAT"/>
    <property type="match status" value="1"/>
</dbReference>
<evidence type="ECO:0000259" key="1">
    <source>
        <dbReference type="PROSITE" id="PS51186"/>
    </source>
</evidence>
<dbReference type="OrthoDB" id="9796171at2"/>
<keyword evidence="2" id="KW-0808">Transferase</keyword>
<gene>
    <name evidence="2" type="ORF">CHK_0469</name>
</gene>
<dbReference type="CDD" id="cd04301">
    <property type="entry name" value="NAT_SF"/>
    <property type="match status" value="1"/>
</dbReference>
<dbReference type="InterPro" id="IPR039143">
    <property type="entry name" value="GNPNAT1-like"/>
</dbReference>
<dbReference type="PANTHER" id="PTHR13355">
    <property type="entry name" value="GLUCOSAMINE 6-PHOSPHATE N-ACETYLTRANSFERASE"/>
    <property type="match status" value="1"/>
</dbReference>
<organism evidence="2 3">
    <name type="scientific">Christensenella hongkongensis</name>
    <dbReference type="NCBI Taxonomy" id="270498"/>
    <lineage>
        <taxon>Bacteria</taxon>
        <taxon>Bacillati</taxon>
        <taxon>Bacillota</taxon>
        <taxon>Clostridia</taxon>
        <taxon>Christensenellales</taxon>
        <taxon>Christensenellaceae</taxon>
        <taxon>Christensenella</taxon>
    </lineage>
</organism>
<dbReference type="Proteomes" id="UP000034076">
    <property type="component" value="Unassembled WGS sequence"/>
</dbReference>
<dbReference type="Gene3D" id="3.40.630.30">
    <property type="match status" value="1"/>
</dbReference>
<dbReference type="GO" id="GO:0004343">
    <property type="term" value="F:glucosamine 6-phosphate N-acetyltransferase activity"/>
    <property type="evidence" value="ECO:0007669"/>
    <property type="project" value="TreeGrafter"/>
</dbReference>
<evidence type="ECO:0000313" key="2">
    <source>
        <dbReference type="EMBL" id="KKI52041.1"/>
    </source>
</evidence>
<dbReference type="InterPro" id="IPR000182">
    <property type="entry name" value="GNAT_dom"/>
</dbReference>
<comment type="caution">
    <text evidence="2">The sequence shown here is derived from an EMBL/GenBank/DDBJ whole genome shotgun (WGS) entry which is preliminary data.</text>
</comment>
<dbReference type="STRING" id="270498.CHK_0469"/>
<keyword evidence="3" id="KW-1185">Reference proteome</keyword>
<dbReference type="RefSeq" id="WP_052740181.1">
    <property type="nucleotide sequence ID" value="NZ_CAUERS010000103.1"/>
</dbReference>
<name>A0A0M2NM39_9FIRM</name>
<dbReference type="EMBL" id="LAYJ01000045">
    <property type="protein sequence ID" value="KKI52041.1"/>
    <property type="molecule type" value="Genomic_DNA"/>
</dbReference>
<reference evidence="2 3" key="1">
    <citation type="submission" date="2015-04" db="EMBL/GenBank/DDBJ databases">
        <title>Draft genome sequence of bacteremic isolate Catabacter hongkongensis type strain HKU16T.</title>
        <authorList>
            <person name="Lau S.K."/>
            <person name="Teng J.L."/>
            <person name="Huang Y."/>
            <person name="Curreem S.O."/>
            <person name="Tsui S.K."/>
            <person name="Woo P.C."/>
        </authorList>
    </citation>
    <scope>NUCLEOTIDE SEQUENCE [LARGE SCALE GENOMIC DNA]</scope>
    <source>
        <strain evidence="2 3">HKU16</strain>
    </source>
</reference>
<dbReference type="PANTHER" id="PTHR13355:SF11">
    <property type="entry name" value="GLUCOSAMINE 6-PHOSPHATE N-ACETYLTRANSFERASE"/>
    <property type="match status" value="1"/>
</dbReference>
<proteinExistence type="predicted"/>